<dbReference type="EMBL" id="JBEWTB010000002">
    <property type="protein sequence ID" value="MET4757764.1"/>
    <property type="molecule type" value="Genomic_DNA"/>
</dbReference>
<proteinExistence type="predicted"/>
<name>A0ABV2SJ24_9GAMM</name>
<keyword evidence="2" id="KW-1185">Reference proteome</keyword>
<sequence>MYRRVYKKDALPEGRKPFRQAVLNALEFGVGGNQPPLAVISGYTGIFLIGIRDIRINYFNNALKN</sequence>
<dbReference type="Proteomes" id="UP001549366">
    <property type="component" value="Unassembled WGS sequence"/>
</dbReference>
<evidence type="ECO:0000313" key="1">
    <source>
        <dbReference type="EMBL" id="MET4757764.1"/>
    </source>
</evidence>
<organism evidence="1 2">
    <name type="scientific">Endozoicomonas lisbonensis</name>
    <dbReference type="NCBI Taxonomy" id="3120522"/>
    <lineage>
        <taxon>Bacteria</taxon>
        <taxon>Pseudomonadati</taxon>
        <taxon>Pseudomonadota</taxon>
        <taxon>Gammaproteobacteria</taxon>
        <taxon>Oceanospirillales</taxon>
        <taxon>Endozoicomonadaceae</taxon>
        <taxon>Endozoicomonas</taxon>
    </lineage>
</organism>
<protein>
    <submittedName>
        <fullName evidence="1">Uncharacterized protein</fullName>
    </submittedName>
</protein>
<gene>
    <name evidence="1" type="ORF">V5J35_002956</name>
</gene>
<reference evidence="1 2" key="1">
    <citation type="submission" date="2024-06" db="EMBL/GenBank/DDBJ databases">
        <title>Genomic Encyclopedia of Type Strains, Phase V (KMG-V): Genome sequencing to study the core and pangenomes of soil and plant-associated prokaryotes.</title>
        <authorList>
            <person name="Whitman W."/>
        </authorList>
    </citation>
    <scope>NUCLEOTIDE SEQUENCE [LARGE SCALE GENOMIC DNA]</scope>
    <source>
        <strain evidence="1 2">NE40</strain>
    </source>
</reference>
<evidence type="ECO:0000313" key="2">
    <source>
        <dbReference type="Proteomes" id="UP001549366"/>
    </source>
</evidence>
<accession>A0ABV2SJ24</accession>
<comment type="caution">
    <text evidence="1">The sequence shown here is derived from an EMBL/GenBank/DDBJ whole genome shotgun (WGS) entry which is preliminary data.</text>
</comment>